<gene>
    <name evidence="2" type="ORF">O0S08_06010</name>
</gene>
<organism evidence="2 3">
    <name type="scientific">Nannocystis punicea</name>
    <dbReference type="NCBI Taxonomy" id="2995304"/>
    <lineage>
        <taxon>Bacteria</taxon>
        <taxon>Pseudomonadati</taxon>
        <taxon>Myxococcota</taxon>
        <taxon>Polyangia</taxon>
        <taxon>Nannocystales</taxon>
        <taxon>Nannocystaceae</taxon>
        <taxon>Nannocystis</taxon>
    </lineage>
</organism>
<keyword evidence="3" id="KW-1185">Reference proteome</keyword>
<sequence>MHLSSRPFAHACLAGALALTACPSDQPTTSTAADTDGATDTSTSTSENSPTTADATSTSSTSTPTTGDTSTSTDDTPDTTTGFNPEIETACHPYCEKFVECKIFYENVEDCIPDCIDLFPVPTEECLEASLVSLACVGELTCRELIMEGACGAEYAAQYEVCPFPRKHARTPAPAHAAASPRP</sequence>
<dbReference type="EMBL" id="CP114040">
    <property type="protein sequence ID" value="WAS95699.1"/>
    <property type="molecule type" value="Genomic_DNA"/>
</dbReference>
<protein>
    <submittedName>
        <fullName evidence="2">Uncharacterized protein</fullName>
    </submittedName>
</protein>
<dbReference type="PROSITE" id="PS51257">
    <property type="entry name" value="PROKAR_LIPOPROTEIN"/>
    <property type="match status" value="1"/>
</dbReference>
<proteinExistence type="predicted"/>
<name>A0ABY7H8U9_9BACT</name>
<evidence type="ECO:0000313" key="3">
    <source>
        <dbReference type="Proteomes" id="UP001164459"/>
    </source>
</evidence>
<dbReference type="RefSeq" id="WP_269038045.1">
    <property type="nucleotide sequence ID" value="NZ_CP114040.1"/>
</dbReference>
<dbReference type="Proteomes" id="UP001164459">
    <property type="component" value="Chromosome"/>
</dbReference>
<evidence type="ECO:0000313" key="2">
    <source>
        <dbReference type="EMBL" id="WAS95699.1"/>
    </source>
</evidence>
<accession>A0ABY7H8U9</accession>
<evidence type="ECO:0000256" key="1">
    <source>
        <dbReference type="SAM" id="MobiDB-lite"/>
    </source>
</evidence>
<feature type="region of interest" description="Disordered" evidence="1">
    <location>
        <begin position="24"/>
        <end position="83"/>
    </location>
</feature>
<feature type="compositionally biased region" description="Low complexity" evidence="1">
    <location>
        <begin position="28"/>
        <end position="82"/>
    </location>
</feature>
<reference evidence="2" key="1">
    <citation type="submission" date="2022-11" db="EMBL/GenBank/DDBJ databases">
        <title>Minimal conservation of predation-associated metabolite biosynthetic gene clusters underscores biosynthetic potential of Myxococcota including descriptions for ten novel species: Archangium lansinium sp. nov., Myxococcus landrumus sp. nov., Nannocystis bai.</title>
        <authorList>
            <person name="Ahearne A."/>
            <person name="Stevens C."/>
            <person name="Dowd S."/>
        </authorList>
    </citation>
    <scope>NUCLEOTIDE SEQUENCE</scope>
    <source>
        <strain evidence="2">Fl3</strain>
    </source>
</reference>